<evidence type="ECO:0000313" key="1">
    <source>
        <dbReference type="EMBL" id="CDO57222.1"/>
    </source>
</evidence>
<comment type="caution">
    <text evidence="1">The sequence shown here is derived from an EMBL/GenBank/DDBJ whole genome shotgun (WGS) entry which is preliminary data.</text>
</comment>
<gene>
    <name evidence="1" type="ORF">BN980_GECA19s01759g</name>
    <name evidence="2" type="ORF">DV451_002662</name>
</gene>
<sequence>MSLNLKPVFNITLNLEEPKTVATNSAGVHNIASIKSGTTKSFSEDFPFNSTVYGGRDDITVSPKGSHFNLDCKVFGTLEDGTGYFIKYYGVVRLDKAVTDVIGKQSKEHAFEDGYLVNQIFVTLDKDSDKKYDWIEKHVLVGRGRFFRNDDGALNIEYNVSAVTE</sequence>
<dbReference type="OrthoDB" id="2544694at2759"/>
<reference evidence="2" key="3">
    <citation type="submission" date="2020-01" db="EMBL/GenBank/DDBJ databases">
        <authorList>
            <person name="Perkins V."/>
            <person name="Lessard M.-H."/>
            <person name="Dugat-Bony E."/>
            <person name="Frenette M."/>
            <person name="Labrie S."/>
        </authorList>
    </citation>
    <scope>NUCLEOTIDE SEQUENCE</scope>
    <source>
        <strain evidence="2">LMA-70</strain>
    </source>
</reference>
<keyword evidence="3" id="KW-1185">Reference proteome</keyword>
<dbReference type="Gene3D" id="2.40.160.20">
    <property type="match status" value="1"/>
</dbReference>
<dbReference type="Proteomes" id="UP000750522">
    <property type="component" value="Unassembled WGS sequence"/>
</dbReference>
<name>A0A0J9XIP7_GEOCN</name>
<dbReference type="Pfam" id="PF11578">
    <property type="entry name" value="DUF3237"/>
    <property type="match status" value="1"/>
</dbReference>
<reference evidence="1 3" key="1">
    <citation type="submission" date="2014-03" db="EMBL/GenBank/DDBJ databases">
        <authorList>
            <person name="Casaregola S."/>
        </authorList>
    </citation>
    <scope>NUCLEOTIDE SEQUENCE [LARGE SCALE GENOMIC DNA]</scope>
    <source>
        <strain evidence="1 3">CLIB 918</strain>
    </source>
</reference>
<evidence type="ECO:0000313" key="2">
    <source>
        <dbReference type="EMBL" id="KAF5100196.1"/>
    </source>
</evidence>
<dbReference type="AlphaFoldDB" id="A0A0J9XIP7"/>
<accession>A0A0J9XIP7</accession>
<dbReference type="Proteomes" id="UP000242525">
    <property type="component" value="Unassembled WGS sequence"/>
</dbReference>
<evidence type="ECO:0000313" key="3">
    <source>
        <dbReference type="Proteomes" id="UP000242525"/>
    </source>
</evidence>
<dbReference type="EMBL" id="CCBN010000019">
    <property type="protein sequence ID" value="CDO57222.1"/>
    <property type="molecule type" value="Genomic_DNA"/>
</dbReference>
<dbReference type="STRING" id="1173061.A0A0J9XIP7"/>
<reference evidence="2" key="2">
    <citation type="journal article" date="2020" name="Front. Microbiol.">
        <title>Phenotypic and Genetic Characterization of the Cheese Ripening Yeast Geotrichum candidum.</title>
        <authorList>
            <person name="Perkins V."/>
            <person name="Vignola S."/>
            <person name="Lessard M.H."/>
            <person name="Plante P.L."/>
            <person name="Corbeil J."/>
            <person name="Dugat-Bony E."/>
            <person name="Frenette M."/>
            <person name="Labrie S."/>
        </authorList>
    </citation>
    <scope>NUCLEOTIDE SEQUENCE</scope>
    <source>
        <strain evidence="2">LMA-70</strain>
    </source>
</reference>
<dbReference type="EMBL" id="QQZK01000050">
    <property type="protein sequence ID" value="KAF5100196.1"/>
    <property type="molecule type" value="Genomic_DNA"/>
</dbReference>
<proteinExistence type="predicted"/>
<protein>
    <submittedName>
        <fullName evidence="1">Uncharacterized protein</fullName>
    </submittedName>
</protein>
<organism evidence="1 3">
    <name type="scientific">Geotrichum candidum</name>
    <name type="common">Oospora lactis</name>
    <name type="synonym">Dipodascus geotrichum</name>
    <dbReference type="NCBI Taxonomy" id="1173061"/>
    <lineage>
        <taxon>Eukaryota</taxon>
        <taxon>Fungi</taxon>
        <taxon>Dikarya</taxon>
        <taxon>Ascomycota</taxon>
        <taxon>Saccharomycotina</taxon>
        <taxon>Dipodascomycetes</taxon>
        <taxon>Dipodascales</taxon>
        <taxon>Dipodascaceae</taxon>
        <taxon>Geotrichum</taxon>
    </lineage>
</organism>